<comment type="caution">
    <text evidence="2">The sequence shown here is derived from an EMBL/GenBank/DDBJ whole genome shotgun (WGS) entry which is preliminary data.</text>
</comment>
<organism evidence="2 3">
    <name type="scientific">Tigriopus californicus</name>
    <name type="common">Marine copepod</name>
    <dbReference type="NCBI Taxonomy" id="6832"/>
    <lineage>
        <taxon>Eukaryota</taxon>
        <taxon>Metazoa</taxon>
        <taxon>Ecdysozoa</taxon>
        <taxon>Arthropoda</taxon>
        <taxon>Crustacea</taxon>
        <taxon>Multicrustacea</taxon>
        <taxon>Hexanauplia</taxon>
        <taxon>Copepoda</taxon>
        <taxon>Harpacticoida</taxon>
        <taxon>Harpacticidae</taxon>
        <taxon>Tigriopus</taxon>
    </lineage>
</organism>
<accession>A0A553PK29</accession>
<gene>
    <name evidence="2" type="ORF">TCAL_13494</name>
</gene>
<dbReference type="OrthoDB" id="10580784at2759"/>
<evidence type="ECO:0000256" key="1">
    <source>
        <dbReference type="SAM" id="SignalP"/>
    </source>
</evidence>
<dbReference type="Proteomes" id="UP000318571">
    <property type="component" value="Chromosome 11"/>
</dbReference>
<evidence type="ECO:0000313" key="2">
    <source>
        <dbReference type="EMBL" id="TRY78019.1"/>
    </source>
</evidence>
<reference evidence="2 3" key="1">
    <citation type="journal article" date="2018" name="Nat. Ecol. Evol.">
        <title>Genomic signatures of mitonuclear coevolution across populations of Tigriopus californicus.</title>
        <authorList>
            <person name="Barreto F.S."/>
            <person name="Watson E.T."/>
            <person name="Lima T.G."/>
            <person name="Willett C.S."/>
            <person name="Edmands S."/>
            <person name="Li W."/>
            <person name="Burton R.S."/>
        </authorList>
    </citation>
    <scope>NUCLEOTIDE SEQUENCE [LARGE SCALE GENOMIC DNA]</scope>
    <source>
        <strain evidence="2 3">San Diego</strain>
    </source>
</reference>
<sequence length="236" mass="25817">MWKIAILFVLIDFSSMSMALKEKGQQISSNGDVMPIIRQQSILVTENTLKDEVSDNCFIRSICFVGTMDKTEAPRFSMVDGTRTYIDLLHSMISDRTIIGSEMIEETFPNIHKVLSSHTIGRDTRSKKMCASLFPCSMPVDATVQVILKPPMRHGRATCKAAGTLCPGVSIGCALCGIFSPGTCGTQCIVAGLYCGVSGYACKVEQMEAPTQPTDSTTTTKEHVDLTEFMFGPRYT</sequence>
<protein>
    <submittedName>
        <fullName evidence="2">Uncharacterized protein</fullName>
    </submittedName>
</protein>
<keyword evidence="3" id="KW-1185">Reference proteome</keyword>
<evidence type="ECO:0000313" key="3">
    <source>
        <dbReference type="Proteomes" id="UP000318571"/>
    </source>
</evidence>
<feature type="signal peptide" evidence="1">
    <location>
        <begin position="1"/>
        <end position="19"/>
    </location>
</feature>
<dbReference type="AlphaFoldDB" id="A0A553PK29"/>
<proteinExistence type="predicted"/>
<keyword evidence="1" id="KW-0732">Signal</keyword>
<feature type="chain" id="PRO_5022212126" evidence="1">
    <location>
        <begin position="20"/>
        <end position="236"/>
    </location>
</feature>
<name>A0A553PK29_TIGCA</name>
<dbReference type="EMBL" id="VCGU01000003">
    <property type="protein sequence ID" value="TRY78019.1"/>
    <property type="molecule type" value="Genomic_DNA"/>
</dbReference>
<dbReference type="OMA" id="FIRSICF"/>